<name>K5DBC7_9BACE</name>
<protein>
    <submittedName>
        <fullName evidence="1">Uncharacterized protein</fullName>
    </submittedName>
</protein>
<gene>
    <name evidence="1" type="ORF">HMPREF1057_02708</name>
</gene>
<evidence type="ECO:0000313" key="2">
    <source>
        <dbReference type="Proteomes" id="UP000007995"/>
    </source>
</evidence>
<accession>K5DBC7</accession>
<organism evidence="1 2">
    <name type="scientific">Bacteroides finegoldii CL09T03C10</name>
    <dbReference type="NCBI Taxonomy" id="997888"/>
    <lineage>
        <taxon>Bacteria</taxon>
        <taxon>Pseudomonadati</taxon>
        <taxon>Bacteroidota</taxon>
        <taxon>Bacteroidia</taxon>
        <taxon>Bacteroidales</taxon>
        <taxon>Bacteroidaceae</taxon>
        <taxon>Bacteroides</taxon>
    </lineage>
</organism>
<dbReference type="Proteomes" id="UP000007995">
    <property type="component" value="Unassembled WGS sequence"/>
</dbReference>
<reference evidence="1 2" key="1">
    <citation type="submission" date="2012-02" db="EMBL/GenBank/DDBJ databases">
        <title>The Genome Sequence of Bacteroides finegoldii CL09T03C10.</title>
        <authorList>
            <consortium name="The Broad Institute Genome Sequencing Platform"/>
            <person name="Earl A."/>
            <person name="Ward D."/>
            <person name="Feldgarden M."/>
            <person name="Gevers D."/>
            <person name="Zitomersky N.L."/>
            <person name="Coyne M.J."/>
            <person name="Comstock L.E."/>
            <person name="Young S.K."/>
            <person name="Zeng Q."/>
            <person name="Gargeya S."/>
            <person name="Fitzgerald M."/>
            <person name="Haas B."/>
            <person name="Abouelleil A."/>
            <person name="Alvarado L."/>
            <person name="Arachchi H.M."/>
            <person name="Berlin A."/>
            <person name="Chapman S.B."/>
            <person name="Gearin G."/>
            <person name="Goldberg J."/>
            <person name="Griggs A."/>
            <person name="Gujja S."/>
            <person name="Hansen M."/>
            <person name="Heiman D."/>
            <person name="Howarth C."/>
            <person name="Larimer J."/>
            <person name="Lui A."/>
            <person name="MacDonald P.J.P."/>
            <person name="McCowen C."/>
            <person name="Montmayeur A."/>
            <person name="Murphy C."/>
            <person name="Neiman D."/>
            <person name="Pearson M."/>
            <person name="Priest M."/>
            <person name="Roberts A."/>
            <person name="Saif S."/>
            <person name="Shea T."/>
            <person name="Sisk P."/>
            <person name="Stolte C."/>
            <person name="Sykes S."/>
            <person name="Wortman J."/>
            <person name="Nusbaum C."/>
            <person name="Birren B."/>
        </authorList>
    </citation>
    <scope>NUCLEOTIDE SEQUENCE [LARGE SCALE GENOMIC DNA]</scope>
    <source>
        <strain evidence="1 2">CL09T03C10</strain>
    </source>
</reference>
<evidence type="ECO:0000313" key="1">
    <source>
        <dbReference type="EMBL" id="EKJ90263.1"/>
    </source>
</evidence>
<dbReference type="HOGENOM" id="CLU_137774_0_0_10"/>
<proteinExistence type="predicted"/>
<dbReference type="AlphaFoldDB" id="K5DBC7"/>
<comment type="caution">
    <text evidence="1">The sequence shown here is derived from an EMBL/GenBank/DDBJ whole genome shotgun (WGS) entry which is preliminary data.</text>
</comment>
<dbReference type="EMBL" id="AGXW01000010">
    <property type="protein sequence ID" value="EKJ90263.1"/>
    <property type="molecule type" value="Genomic_DNA"/>
</dbReference>
<sequence length="164" mass="18618">MNEETITMKQKAEFRASGLLLDLGISIPVRPLRFMTKKKRCGITMRTPALGGLIRISRKYLQLGVSVDEMQNYTFDQNMEFVAGRGKEVSELVACAIVSGYITGRLFNKVVAWWLRWRVHPAYLQEAMLQLLLLLDIKSFSTTIKSAQMMNVMTRRLSHGTTGS</sequence>